<evidence type="ECO:0000256" key="7">
    <source>
        <dbReference type="ARBA" id="ARBA00022786"/>
    </source>
</evidence>
<dbReference type="SMART" id="SM00320">
    <property type="entry name" value="WD40"/>
    <property type="match status" value="4"/>
</dbReference>
<reference evidence="14" key="1">
    <citation type="submission" date="2023-05" db="EMBL/GenBank/DDBJ databases">
        <authorList>
            <person name="Stuckert A."/>
        </authorList>
    </citation>
    <scope>NUCLEOTIDE SEQUENCE</scope>
</reference>
<evidence type="ECO:0000313" key="15">
    <source>
        <dbReference type="Proteomes" id="UP001162483"/>
    </source>
</evidence>
<dbReference type="InterPro" id="IPR036322">
    <property type="entry name" value="WD40_repeat_dom_sf"/>
</dbReference>
<dbReference type="InterPro" id="IPR001680">
    <property type="entry name" value="WD40_rpt"/>
</dbReference>
<keyword evidence="8" id="KW-0238">DNA-binding</keyword>
<proteinExistence type="inferred from homology"/>
<keyword evidence="4 12" id="KW-0853">WD repeat</keyword>
<comment type="similarity">
    <text evidence="2">Belongs to the WD repeat DDB2/WDR76 family.</text>
</comment>
<sequence>MNILLTDAKDDIKFKKAGDKQRNIVHYLYRSTLGGNVRAKCLQTPFLCSLASYILYRTNSPFDRRVTTLEWHPAHPNTVAVGSKGGDIILWDYEDLNSTLIPGIGAGGCITGMKFDPFNSNQIYTSSVAGSTILQDLSGRTVQMYTNTEDWAMWYCSLDVSASRQSVVTGDNVGNVVLLETCGKEIFKMRLHKKKVTHVEFNPRCDWLLATASVDQNVKLWDLRNIKDKSSCLYTMPHTRGVNSAYFSPWDGAKLLTTDQHSEIRVYSASDWSKPQRIIPHPHRQFQHLTAIKASWHPRYDLIVAGRYPDPQFPGYTADELRTVDVFDGQTGNIVCQLYDPYASGIVSLNKFNPMGDLLASGMGFNILIWSREILLMMKQEEMMRALRAKGIQVGRKDDPSSRSSNSGKDKSETKKTRTAAKESTSTRGKNKDK</sequence>
<evidence type="ECO:0000256" key="13">
    <source>
        <dbReference type="SAM" id="MobiDB-lite"/>
    </source>
</evidence>
<feature type="repeat" description="WD" evidence="12">
    <location>
        <begin position="189"/>
        <end position="231"/>
    </location>
</feature>
<keyword evidence="7" id="KW-0833">Ubl conjugation pathway</keyword>
<dbReference type="InterPro" id="IPR015943">
    <property type="entry name" value="WD40/YVTN_repeat-like_dom_sf"/>
</dbReference>
<dbReference type="Gene3D" id="1.10.287.3280">
    <property type="match status" value="1"/>
</dbReference>
<evidence type="ECO:0000256" key="1">
    <source>
        <dbReference type="ARBA" id="ARBA00004123"/>
    </source>
</evidence>
<evidence type="ECO:0000256" key="3">
    <source>
        <dbReference type="ARBA" id="ARBA00014580"/>
    </source>
</evidence>
<protein>
    <recommendedName>
        <fullName evidence="3">DNA damage-binding protein 2</fullName>
    </recommendedName>
    <alternativeName>
        <fullName evidence="11">Damage-specific DNA-binding protein 2</fullName>
    </alternativeName>
</protein>
<evidence type="ECO:0000256" key="8">
    <source>
        <dbReference type="ARBA" id="ARBA00023125"/>
    </source>
</evidence>
<evidence type="ECO:0000256" key="9">
    <source>
        <dbReference type="ARBA" id="ARBA00023204"/>
    </source>
</evidence>
<keyword evidence="15" id="KW-1185">Reference proteome</keyword>
<dbReference type="PANTHER" id="PTHR15169">
    <property type="entry name" value="DAMAGE-SPECIFIC DNA BINDING PROTEIN 2"/>
    <property type="match status" value="1"/>
</dbReference>
<name>A0ABN9GCA6_9NEOB</name>
<dbReference type="Pfam" id="PF00400">
    <property type="entry name" value="WD40"/>
    <property type="match status" value="1"/>
</dbReference>
<dbReference type="Proteomes" id="UP001162483">
    <property type="component" value="Unassembled WGS sequence"/>
</dbReference>
<dbReference type="InterPro" id="IPR033312">
    <property type="entry name" value="DDB2"/>
</dbReference>
<dbReference type="PROSITE" id="PS00678">
    <property type="entry name" value="WD_REPEATS_1"/>
    <property type="match status" value="1"/>
</dbReference>
<accession>A0ABN9GCA6</accession>
<dbReference type="PANTHER" id="PTHR15169:SF0">
    <property type="entry name" value="DNA DAMAGE-BINDING PROTEIN 2"/>
    <property type="match status" value="1"/>
</dbReference>
<organism evidence="14 15">
    <name type="scientific">Staurois parvus</name>
    <dbReference type="NCBI Taxonomy" id="386267"/>
    <lineage>
        <taxon>Eukaryota</taxon>
        <taxon>Metazoa</taxon>
        <taxon>Chordata</taxon>
        <taxon>Craniata</taxon>
        <taxon>Vertebrata</taxon>
        <taxon>Euteleostomi</taxon>
        <taxon>Amphibia</taxon>
        <taxon>Batrachia</taxon>
        <taxon>Anura</taxon>
        <taxon>Neobatrachia</taxon>
        <taxon>Ranoidea</taxon>
        <taxon>Ranidae</taxon>
        <taxon>Staurois</taxon>
    </lineage>
</organism>
<comment type="caution">
    <text evidence="14">The sequence shown here is derived from an EMBL/GenBank/DDBJ whole genome shotgun (WGS) entry which is preliminary data.</text>
</comment>
<dbReference type="EMBL" id="CATNWA010018383">
    <property type="protein sequence ID" value="CAI9607049.1"/>
    <property type="molecule type" value="Genomic_DNA"/>
</dbReference>
<evidence type="ECO:0000256" key="6">
    <source>
        <dbReference type="ARBA" id="ARBA00022763"/>
    </source>
</evidence>
<keyword evidence="6" id="KW-0227">DNA damage</keyword>
<gene>
    <name evidence="14" type="ORF">SPARVUS_LOCUS13869651</name>
</gene>
<evidence type="ECO:0000256" key="4">
    <source>
        <dbReference type="ARBA" id="ARBA00022574"/>
    </source>
</evidence>
<keyword evidence="5" id="KW-0677">Repeat</keyword>
<dbReference type="InterPro" id="IPR019775">
    <property type="entry name" value="WD40_repeat_CS"/>
</dbReference>
<evidence type="ECO:0000256" key="10">
    <source>
        <dbReference type="ARBA" id="ARBA00023242"/>
    </source>
</evidence>
<feature type="region of interest" description="Disordered" evidence="13">
    <location>
        <begin position="391"/>
        <end position="434"/>
    </location>
</feature>
<comment type="subcellular location">
    <subcellularLocation>
        <location evidence="1">Nucleus</location>
    </subcellularLocation>
</comment>
<evidence type="ECO:0000313" key="14">
    <source>
        <dbReference type="EMBL" id="CAI9607049.1"/>
    </source>
</evidence>
<dbReference type="PROSITE" id="PS50082">
    <property type="entry name" value="WD_REPEATS_2"/>
    <property type="match status" value="1"/>
</dbReference>
<keyword evidence="9" id="KW-0234">DNA repair</keyword>
<dbReference type="Gene3D" id="2.130.10.10">
    <property type="entry name" value="YVTN repeat-like/Quinoprotein amine dehydrogenase"/>
    <property type="match status" value="1"/>
</dbReference>
<evidence type="ECO:0000256" key="11">
    <source>
        <dbReference type="ARBA" id="ARBA00031670"/>
    </source>
</evidence>
<dbReference type="SUPFAM" id="SSF50978">
    <property type="entry name" value="WD40 repeat-like"/>
    <property type="match status" value="1"/>
</dbReference>
<evidence type="ECO:0000256" key="5">
    <source>
        <dbReference type="ARBA" id="ARBA00022737"/>
    </source>
</evidence>
<keyword evidence="10" id="KW-0539">Nucleus</keyword>
<evidence type="ECO:0000256" key="2">
    <source>
        <dbReference type="ARBA" id="ARBA00005434"/>
    </source>
</evidence>
<dbReference type="PROSITE" id="PS50294">
    <property type="entry name" value="WD_REPEATS_REGION"/>
    <property type="match status" value="1"/>
</dbReference>
<evidence type="ECO:0000256" key="12">
    <source>
        <dbReference type="PROSITE-ProRule" id="PRU00221"/>
    </source>
</evidence>